<comment type="function">
    <text evidence="5">An accessory protein needed during the final step in the assembly of 30S ribosomal subunit, possibly for assembly of the head region. Essential for efficient processing of 16S rRNA. May be needed both before and after RbfA during the maturation of 16S rRNA. It has affinity for free ribosomal 30S subunits but not for 70S ribosomes.</text>
</comment>
<dbReference type="PANTHER" id="PTHR33692:SF1">
    <property type="entry name" value="RIBOSOME MATURATION FACTOR RIMM"/>
    <property type="match status" value="1"/>
</dbReference>
<comment type="subcellular location">
    <subcellularLocation>
        <location evidence="5">Cytoplasm</location>
    </subcellularLocation>
</comment>
<dbReference type="HAMAP" id="MF_00014">
    <property type="entry name" value="Ribosome_mat_RimM"/>
    <property type="match status" value="1"/>
</dbReference>
<name>A0ABV2J6L2_9FIRM</name>
<keyword evidence="4 5" id="KW-0143">Chaperone</keyword>
<dbReference type="InterPro" id="IPR036976">
    <property type="entry name" value="RimM_N_sf"/>
</dbReference>
<feature type="domain" description="PRC-barrel" evidence="7">
    <location>
        <begin position="96"/>
        <end position="165"/>
    </location>
</feature>
<accession>A0ABV2J6L2</accession>
<keyword evidence="1 5" id="KW-0963">Cytoplasm</keyword>
<gene>
    <name evidence="5" type="primary">rimM</name>
    <name evidence="8" type="ORF">ABID14_000029</name>
</gene>
<dbReference type="SUPFAM" id="SSF50447">
    <property type="entry name" value="Translation proteins"/>
    <property type="match status" value="1"/>
</dbReference>
<dbReference type="PANTHER" id="PTHR33692">
    <property type="entry name" value="RIBOSOME MATURATION FACTOR RIMM"/>
    <property type="match status" value="1"/>
</dbReference>
<protein>
    <recommendedName>
        <fullName evidence="5">Ribosome maturation factor RimM</fullName>
    </recommendedName>
</protein>
<dbReference type="Pfam" id="PF05239">
    <property type="entry name" value="PRC"/>
    <property type="match status" value="1"/>
</dbReference>
<dbReference type="InterPro" id="IPR002676">
    <property type="entry name" value="RimM_N"/>
</dbReference>
<evidence type="ECO:0000259" key="7">
    <source>
        <dbReference type="Pfam" id="PF05239"/>
    </source>
</evidence>
<comment type="domain">
    <text evidence="5">The PRC barrel domain binds ribosomal protein uS19.</text>
</comment>
<dbReference type="InterPro" id="IPR011961">
    <property type="entry name" value="RimM"/>
</dbReference>
<feature type="domain" description="RimM N-terminal" evidence="6">
    <location>
        <begin position="10"/>
        <end position="88"/>
    </location>
</feature>
<dbReference type="Gene3D" id="2.40.30.60">
    <property type="entry name" value="RimM"/>
    <property type="match status" value="1"/>
</dbReference>
<reference evidence="8 9" key="1">
    <citation type="submission" date="2024-06" db="EMBL/GenBank/DDBJ databases">
        <title>Genomic Encyclopedia of Type Strains, Phase IV (KMG-IV): sequencing the most valuable type-strain genomes for metagenomic binning, comparative biology and taxonomic classification.</title>
        <authorList>
            <person name="Goeker M."/>
        </authorList>
    </citation>
    <scope>NUCLEOTIDE SEQUENCE [LARGE SCALE GENOMIC DNA]</scope>
    <source>
        <strain evidence="8 9">DSM 21460</strain>
    </source>
</reference>
<evidence type="ECO:0000256" key="5">
    <source>
        <dbReference type="HAMAP-Rule" id="MF_00014"/>
    </source>
</evidence>
<dbReference type="InterPro" id="IPR009000">
    <property type="entry name" value="Transl_B-barrel_sf"/>
</dbReference>
<organism evidence="8 9">
    <name type="scientific">Peptoniphilus olsenii</name>
    <dbReference type="NCBI Taxonomy" id="411570"/>
    <lineage>
        <taxon>Bacteria</taxon>
        <taxon>Bacillati</taxon>
        <taxon>Bacillota</taxon>
        <taxon>Tissierellia</taxon>
        <taxon>Tissierellales</taxon>
        <taxon>Peptoniphilaceae</taxon>
        <taxon>Peptoniphilus</taxon>
    </lineage>
</organism>
<dbReference type="SUPFAM" id="SSF50346">
    <property type="entry name" value="PRC-barrel domain"/>
    <property type="match status" value="1"/>
</dbReference>
<evidence type="ECO:0000256" key="4">
    <source>
        <dbReference type="ARBA" id="ARBA00023186"/>
    </source>
</evidence>
<dbReference type="InterPro" id="IPR011033">
    <property type="entry name" value="PRC_barrel-like_sf"/>
</dbReference>
<comment type="subunit">
    <text evidence="5">Binds ribosomal protein uS19.</text>
</comment>
<evidence type="ECO:0000313" key="9">
    <source>
        <dbReference type="Proteomes" id="UP001549162"/>
    </source>
</evidence>
<dbReference type="Gene3D" id="2.30.30.240">
    <property type="entry name" value="PRC-barrel domain"/>
    <property type="match status" value="1"/>
</dbReference>
<dbReference type="NCBIfam" id="TIGR02273">
    <property type="entry name" value="16S_RimM"/>
    <property type="match status" value="1"/>
</dbReference>
<keyword evidence="9" id="KW-1185">Reference proteome</keyword>
<evidence type="ECO:0000256" key="3">
    <source>
        <dbReference type="ARBA" id="ARBA00022552"/>
    </source>
</evidence>
<comment type="caution">
    <text evidence="8">The sequence shown here is derived from an EMBL/GenBank/DDBJ whole genome shotgun (WGS) entry which is preliminary data.</text>
</comment>
<evidence type="ECO:0000259" key="6">
    <source>
        <dbReference type="Pfam" id="PF01782"/>
    </source>
</evidence>
<comment type="similarity">
    <text evidence="5">Belongs to the RimM family.</text>
</comment>
<dbReference type="EMBL" id="JBEPMA010000001">
    <property type="protein sequence ID" value="MET3616409.1"/>
    <property type="molecule type" value="Genomic_DNA"/>
</dbReference>
<dbReference type="Proteomes" id="UP001549162">
    <property type="component" value="Unassembled WGS sequence"/>
</dbReference>
<proteinExistence type="inferred from homology"/>
<dbReference type="InterPro" id="IPR027275">
    <property type="entry name" value="PRC-brl_dom"/>
</dbReference>
<evidence type="ECO:0000256" key="1">
    <source>
        <dbReference type="ARBA" id="ARBA00022490"/>
    </source>
</evidence>
<keyword evidence="3 5" id="KW-0698">rRNA processing</keyword>
<evidence type="ECO:0000313" key="8">
    <source>
        <dbReference type="EMBL" id="MET3616409.1"/>
    </source>
</evidence>
<evidence type="ECO:0000256" key="2">
    <source>
        <dbReference type="ARBA" id="ARBA00022517"/>
    </source>
</evidence>
<dbReference type="RefSeq" id="WP_354366404.1">
    <property type="nucleotide sequence ID" value="NZ_JBEPMA010000001.1"/>
</dbReference>
<keyword evidence="2 5" id="KW-0690">Ribosome biogenesis</keyword>
<dbReference type="Pfam" id="PF01782">
    <property type="entry name" value="RimM"/>
    <property type="match status" value="1"/>
</dbReference>
<sequence>MKKTIDDFTCIGKIINTHGLKGELKIEPYTSNIERFSDLSEVYVGNNLVKYKIKKVRYAKFVYITFDENEDINKVLPLKTQNIYIPDDERINLDKDEFFISDLIGKKVFDLNGKYIGILNDIFEYPANDVFVVETEDKKIIQIPAVKEFVKSIDDDIIVDLIEGMIL</sequence>